<dbReference type="GO" id="GO:0005524">
    <property type="term" value="F:ATP binding"/>
    <property type="evidence" value="ECO:0007669"/>
    <property type="project" value="UniProtKB-KW"/>
</dbReference>
<gene>
    <name evidence="15" type="ORF">A4R26_05620</name>
</gene>
<dbReference type="InterPro" id="IPR001789">
    <property type="entry name" value="Sig_transdc_resp-reg_receiver"/>
</dbReference>
<dbReference type="InterPro" id="IPR003661">
    <property type="entry name" value="HisK_dim/P_dom"/>
</dbReference>
<evidence type="ECO:0000256" key="6">
    <source>
        <dbReference type="ARBA" id="ARBA00022741"/>
    </source>
</evidence>
<evidence type="ECO:0000256" key="2">
    <source>
        <dbReference type="ARBA" id="ARBA00004370"/>
    </source>
</evidence>
<evidence type="ECO:0000256" key="9">
    <source>
        <dbReference type="ARBA" id="ARBA00023012"/>
    </source>
</evidence>
<dbReference type="STRING" id="550983.A4R26_05620"/>
<dbReference type="SUPFAM" id="SSF55874">
    <property type="entry name" value="ATPase domain of HSP90 chaperone/DNA topoisomerase II/histidine kinase"/>
    <property type="match status" value="1"/>
</dbReference>
<dbReference type="InterPro" id="IPR003660">
    <property type="entry name" value="HAMP_dom"/>
</dbReference>
<keyword evidence="11" id="KW-0812">Transmembrane</keyword>
<dbReference type="Pfam" id="PF00672">
    <property type="entry name" value="HAMP"/>
    <property type="match status" value="1"/>
</dbReference>
<keyword evidence="16" id="KW-1185">Reference proteome</keyword>
<dbReference type="SUPFAM" id="SSF52172">
    <property type="entry name" value="CheY-like"/>
    <property type="match status" value="2"/>
</dbReference>
<evidence type="ECO:0000259" key="13">
    <source>
        <dbReference type="PROSITE" id="PS50110"/>
    </source>
</evidence>
<feature type="transmembrane region" description="Helical" evidence="11">
    <location>
        <begin position="12"/>
        <end position="32"/>
    </location>
</feature>
<keyword evidence="5" id="KW-0808">Transferase</keyword>
<dbReference type="Pfam" id="PF01590">
    <property type="entry name" value="GAF"/>
    <property type="match status" value="1"/>
</dbReference>
<dbReference type="EC" id="2.7.13.3" evidence="3"/>
<dbReference type="GO" id="GO:0016020">
    <property type="term" value="C:membrane"/>
    <property type="evidence" value="ECO:0007669"/>
    <property type="project" value="UniProtKB-SubCell"/>
</dbReference>
<keyword evidence="11" id="KW-0472">Membrane</keyword>
<dbReference type="AlphaFoldDB" id="A0A1V9FE39"/>
<dbReference type="PANTHER" id="PTHR45339">
    <property type="entry name" value="HYBRID SIGNAL TRANSDUCTION HISTIDINE KINASE J"/>
    <property type="match status" value="1"/>
</dbReference>
<dbReference type="InterPro" id="IPR003018">
    <property type="entry name" value="GAF"/>
</dbReference>
<dbReference type="SMART" id="SM00448">
    <property type="entry name" value="REC"/>
    <property type="match status" value="2"/>
</dbReference>
<evidence type="ECO:0000313" key="16">
    <source>
        <dbReference type="Proteomes" id="UP000192276"/>
    </source>
</evidence>
<accession>A0A1V9FE39</accession>
<feature type="modified residue" description="4-aspartylphosphate" evidence="10">
    <location>
        <position position="808"/>
    </location>
</feature>
<dbReference type="Gene3D" id="1.10.287.130">
    <property type="match status" value="1"/>
</dbReference>
<dbReference type="InterPro" id="IPR005467">
    <property type="entry name" value="His_kinase_dom"/>
</dbReference>
<proteinExistence type="predicted"/>
<dbReference type="Gene3D" id="3.30.450.40">
    <property type="match status" value="1"/>
</dbReference>
<evidence type="ECO:0000256" key="1">
    <source>
        <dbReference type="ARBA" id="ARBA00000085"/>
    </source>
</evidence>
<evidence type="ECO:0000256" key="11">
    <source>
        <dbReference type="SAM" id="Phobius"/>
    </source>
</evidence>
<dbReference type="PROSITE" id="PS50109">
    <property type="entry name" value="HIS_KIN"/>
    <property type="match status" value="1"/>
</dbReference>
<dbReference type="Pfam" id="PF02518">
    <property type="entry name" value="HATPase_c"/>
    <property type="match status" value="1"/>
</dbReference>
<dbReference type="CDD" id="cd16922">
    <property type="entry name" value="HATPase_EvgS-ArcB-TorS-like"/>
    <property type="match status" value="1"/>
</dbReference>
<keyword evidence="4 10" id="KW-0597">Phosphoprotein</keyword>
<evidence type="ECO:0000259" key="14">
    <source>
        <dbReference type="PROSITE" id="PS50885"/>
    </source>
</evidence>
<evidence type="ECO:0000256" key="7">
    <source>
        <dbReference type="ARBA" id="ARBA00022777"/>
    </source>
</evidence>
<dbReference type="Gene3D" id="6.10.340.10">
    <property type="match status" value="1"/>
</dbReference>
<dbReference type="EMBL" id="LWBP01000199">
    <property type="protein sequence ID" value="OQP56635.1"/>
    <property type="molecule type" value="Genomic_DNA"/>
</dbReference>
<feature type="modified residue" description="4-aspartylphosphate" evidence="10">
    <location>
        <position position="948"/>
    </location>
</feature>
<dbReference type="InterPro" id="IPR011006">
    <property type="entry name" value="CheY-like_superfamily"/>
</dbReference>
<dbReference type="PRINTS" id="PR00344">
    <property type="entry name" value="BCTRLSENSOR"/>
</dbReference>
<dbReference type="CDD" id="cd00082">
    <property type="entry name" value="HisKA"/>
    <property type="match status" value="1"/>
</dbReference>
<reference evidence="16" key="1">
    <citation type="submission" date="2016-04" db="EMBL/GenBank/DDBJ databases">
        <authorList>
            <person name="Chen L."/>
            <person name="Zhuang W."/>
            <person name="Wang G."/>
        </authorList>
    </citation>
    <scope>NUCLEOTIDE SEQUENCE [LARGE SCALE GENOMIC DNA]</scope>
    <source>
        <strain evidence="16">208</strain>
    </source>
</reference>
<dbReference type="Proteomes" id="UP000192276">
    <property type="component" value="Unassembled WGS sequence"/>
</dbReference>
<feature type="domain" description="Histidine kinase" evidence="12">
    <location>
        <begin position="512"/>
        <end position="737"/>
    </location>
</feature>
<dbReference type="PROSITE" id="PS50110">
    <property type="entry name" value="RESPONSE_REGULATORY"/>
    <property type="match status" value="2"/>
</dbReference>
<evidence type="ECO:0000256" key="5">
    <source>
        <dbReference type="ARBA" id="ARBA00022679"/>
    </source>
</evidence>
<evidence type="ECO:0000256" key="10">
    <source>
        <dbReference type="PROSITE-ProRule" id="PRU00169"/>
    </source>
</evidence>
<dbReference type="Pfam" id="PF00512">
    <property type="entry name" value="HisKA"/>
    <property type="match status" value="1"/>
</dbReference>
<feature type="domain" description="Response regulatory" evidence="13">
    <location>
        <begin position="754"/>
        <end position="876"/>
    </location>
</feature>
<dbReference type="Pfam" id="PF00072">
    <property type="entry name" value="Response_reg"/>
    <property type="match status" value="2"/>
</dbReference>
<dbReference type="InterPro" id="IPR004358">
    <property type="entry name" value="Sig_transdc_His_kin-like_C"/>
</dbReference>
<dbReference type="FunFam" id="1.10.287.130:FF:000002">
    <property type="entry name" value="Two-component osmosensing histidine kinase"/>
    <property type="match status" value="1"/>
</dbReference>
<dbReference type="OrthoDB" id="9809670at2"/>
<protein>
    <recommendedName>
        <fullName evidence="3">histidine kinase</fullName>
        <ecNumber evidence="3">2.7.13.3</ecNumber>
    </recommendedName>
</protein>
<evidence type="ECO:0000256" key="4">
    <source>
        <dbReference type="ARBA" id="ARBA00022553"/>
    </source>
</evidence>
<keyword evidence="8" id="KW-0067">ATP-binding</keyword>
<comment type="caution">
    <text evidence="15">The sequence shown here is derived from an EMBL/GenBank/DDBJ whole genome shotgun (WGS) entry which is preliminary data.</text>
</comment>
<feature type="domain" description="Response regulatory" evidence="13">
    <location>
        <begin position="899"/>
        <end position="1016"/>
    </location>
</feature>
<dbReference type="RefSeq" id="WP_081168880.1">
    <property type="nucleotide sequence ID" value="NZ_LWBP01000199.1"/>
</dbReference>
<dbReference type="InterPro" id="IPR029016">
    <property type="entry name" value="GAF-like_dom_sf"/>
</dbReference>
<organism evidence="15 16">
    <name type="scientific">Niastella populi</name>
    <dbReference type="NCBI Taxonomy" id="550983"/>
    <lineage>
        <taxon>Bacteria</taxon>
        <taxon>Pseudomonadati</taxon>
        <taxon>Bacteroidota</taxon>
        <taxon>Chitinophagia</taxon>
        <taxon>Chitinophagales</taxon>
        <taxon>Chitinophagaceae</taxon>
        <taxon>Niastella</taxon>
    </lineage>
</organism>
<dbReference type="InterPro" id="IPR036097">
    <property type="entry name" value="HisK_dim/P_sf"/>
</dbReference>
<dbReference type="GO" id="GO:0000155">
    <property type="term" value="F:phosphorelay sensor kinase activity"/>
    <property type="evidence" value="ECO:0007669"/>
    <property type="project" value="InterPro"/>
</dbReference>
<dbReference type="FunFam" id="3.30.565.10:FF:000078">
    <property type="entry name" value="Two-component sensor histidine kinase"/>
    <property type="match status" value="1"/>
</dbReference>
<keyword evidence="11" id="KW-1133">Transmembrane helix</keyword>
<evidence type="ECO:0000313" key="15">
    <source>
        <dbReference type="EMBL" id="OQP56635.1"/>
    </source>
</evidence>
<comment type="subcellular location">
    <subcellularLocation>
        <location evidence="2">Membrane</location>
    </subcellularLocation>
</comment>
<dbReference type="Gene3D" id="3.40.50.2300">
    <property type="match status" value="2"/>
</dbReference>
<keyword evidence="9" id="KW-0902">Two-component regulatory system</keyword>
<evidence type="ECO:0000259" key="12">
    <source>
        <dbReference type="PROSITE" id="PS50109"/>
    </source>
</evidence>
<dbReference type="SMART" id="SM00388">
    <property type="entry name" value="HisKA"/>
    <property type="match status" value="1"/>
</dbReference>
<sequence length="1031" mass="116489">MKFSIKQRIAFSFWFLGGVFLVNGFITIVTLIGNHRHSEKISDVILPSLQGIDELNAILLQSKMYTTNWVFLRSNEGDKELLRKIHDSEYVATKQNITANTSTWRQKRITDSLQLVFNHFEQLLVVEKEIMASLQKFQDYDDPVTKMEAERKIEEEVLPRTAAIVHSLDNIHKLGSQFLEQENTRLAQSRYNLRVFIIVLSLLFVLVGFLLSLYFTKKILTPIARIRNIVNDLGKGITCKVDHHTTRDEIGEMVVAVNNLSEKLQVTSLFAHEIGKRNFDMPFHPLSEEDTLGKALIAMRDNLKSSQRDLLAATWHLQKKDQLLQAVAKATHGLISNNDLNKAIEEAMRSLGKGINADGINIYTMRFEAAENKLYADSYMRWLQSTDEINFKSPVYYDARLMPNAIAALSNNEVFSRLTKDVEDNDLRAMFERRRIKSVATLPVFVMNQFWGFIALSNEYERVWTETEFSILKSFAVTLGTAIERIKMEQQLVVARDNAEAASRAKSEFMANMSHELRTPMNGIIGFTDLVLTTELQKVQRDYLKNVSKSAYSLLNIINDILDFSKIEAGKLLIDEVPFNLAELVEDTVDLISIKAEEKGLELICSIDPALPSQLLGDPIRIKQVLMNLMGNAVKFTNKGEVLVHLQPGKKYTKDNTSFTDVNITVKDTGIGIPKDKLNAIFESFTQVDNSTTRKYGGTGLGLTISKSLVDLMGGRLEVESIPGSGSSFAFNLSLQVMNAAPPVLFDLKPQLREVLIIDDNETNCKLMRGIFEYLHIPCKVCTSGPEALLLIAESVQKNELFDLIITDHQMPVMDGISLVKEIKSLLQGHTEPFILMLSSLEKTLVQHEAENIGINKFLSKPVKMHELNNLLAVIFNKARAGDNREAIPFIQPFTHVNKVLVVEDDPLNLLLISEVLRKMALEVITAGNGSEAVAMLLQHDPAMIFMDINMPEMDGFMATELIRKLDTHHRNITIVALTADAMQEDKDRCLESGMNDYISKPFRLEEIHAVIKKYSPMPNFRTETLEKSGR</sequence>
<dbReference type="CDD" id="cd17546">
    <property type="entry name" value="REC_hyHK_CKI1_RcsC-like"/>
    <property type="match status" value="2"/>
</dbReference>
<dbReference type="PANTHER" id="PTHR45339:SF1">
    <property type="entry name" value="HYBRID SIGNAL TRANSDUCTION HISTIDINE KINASE J"/>
    <property type="match status" value="1"/>
</dbReference>
<name>A0A1V9FE39_9BACT</name>
<dbReference type="SMART" id="SM00387">
    <property type="entry name" value="HATPase_c"/>
    <property type="match status" value="1"/>
</dbReference>
<feature type="domain" description="HAMP" evidence="14">
    <location>
        <begin position="217"/>
        <end position="269"/>
    </location>
</feature>
<comment type="catalytic activity">
    <reaction evidence="1">
        <text>ATP + protein L-histidine = ADP + protein N-phospho-L-histidine.</text>
        <dbReference type="EC" id="2.7.13.3"/>
    </reaction>
</comment>
<keyword evidence="6" id="KW-0547">Nucleotide-binding</keyword>
<evidence type="ECO:0000256" key="3">
    <source>
        <dbReference type="ARBA" id="ARBA00012438"/>
    </source>
</evidence>
<dbReference type="InterPro" id="IPR003594">
    <property type="entry name" value="HATPase_dom"/>
</dbReference>
<feature type="transmembrane region" description="Helical" evidence="11">
    <location>
        <begin position="195"/>
        <end position="215"/>
    </location>
</feature>
<dbReference type="Gene3D" id="3.30.565.10">
    <property type="entry name" value="Histidine kinase-like ATPase, C-terminal domain"/>
    <property type="match status" value="1"/>
</dbReference>
<dbReference type="SUPFAM" id="SSF55781">
    <property type="entry name" value="GAF domain-like"/>
    <property type="match status" value="1"/>
</dbReference>
<evidence type="ECO:0000256" key="8">
    <source>
        <dbReference type="ARBA" id="ARBA00022840"/>
    </source>
</evidence>
<dbReference type="PROSITE" id="PS50885">
    <property type="entry name" value="HAMP"/>
    <property type="match status" value="1"/>
</dbReference>
<dbReference type="InterPro" id="IPR036890">
    <property type="entry name" value="HATPase_C_sf"/>
</dbReference>
<keyword evidence="7" id="KW-0418">Kinase</keyword>
<dbReference type="SUPFAM" id="SSF47384">
    <property type="entry name" value="Homodimeric domain of signal transducing histidine kinase"/>
    <property type="match status" value="1"/>
</dbReference>